<dbReference type="AlphaFoldDB" id="A0A1D1VUE4"/>
<sequence length="81" mass="9152">MSVYAFCWYLTILKTCEEQQKVFGQSKGGRSNMYNYFDPEGQGITSNAGRDKYDFIAFATKIQALKPLVDAKLASKKNPDD</sequence>
<reference evidence="1 2" key="1">
    <citation type="journal article" date="2016" name="Nat. Commun.">
        <title>Extremotolerant tardigrade genome and improved radiotolerance of human cultured cells by tardigrade-unique protein.</title>
        <authorList>
            <person name="Hashimoto T."/>
            <person name="Horikawa D.D."/>
            <person name="Saito Y."/>
            <person name="Kuwahara H."/>
            <person name="Kozuka-Hata H."/>
            <person name="Shin-I T."/>
            <person name="Minakuchi Y."/>
            <person name="Ohishi K."/>
            <person name="Motoyama A."/>
            <person name="Aizu T."/>
            <person name="Enomoto A."/>
            <person name="Kondo K."/>
            <person name="Tanaka S."/>
            <person name="Hara Y."/>
            <person name="Koshikawa S."/>
            <person name="Sagara H."/>
            <person name="Miura T."/>
            <person name="Yokobori S."/>
            <person name="Miyagawa K."/>
            <person name="Suzuki Y."/>
            <person name="Kubo T."/>
            <person name="Oyama M."/>
            <person name="Kohara Y."/>
            <person name="Fujiyama A."/>
            <person name="Arakawa K."/>
            <person name="Katayama T."/>
            <person name="Toyoda A."/>
            <person name="Kunieda T."/>
        </authorList>
    </citation>
    <scope>NUCLEOTIDE SEQUENCE [LARGE SCALE GENOMIC DNA]</scope>
    <source>
        <strain evidence="1 2">YOKOZUNA-1</strain>
    </source>
</reference>
<comment type="caution">
    <text evidence="1">The sequence shown here is derived from an EMBL/GenBank/DDBJ whole genome shotgun (WGS) entry which is preliminary data.</text>
</comment>
<accession>A0A1D1VUE4</accession>
<organism evidence="1 2">
    <name type="scientific">Ramazzottius varieornatus</name>
    <name type="common">Water bear</name>
    <name type="synonym">Tardigrade</name>
    <dbReference type="NCBI Taxonomy" id="947166"/>
    <lineage>
        <taxon>Eukaryota</taxon>
        <taxon>Metazoa</taxon>
        <taxon>Ecdysozoa</taxon>
        <taxon>Tardigrada</taxon>
        <taxon>Eutardigrada</taxon>
        <taxon>Parachela</taxon>
        <taxon>Hypsibioidea</taxon>
        <taxon>Ramazzottiidae</taxon>
        <taxon>Ramazzottius</taxon>
    </lineage>
</organism>
<protein>
    <submittedName>
        <fullName evidence="1">Uncharacterized protein</fullName>
    </submittedName>
</protein>
<gene>
    <name evidence="1" type="primary">RvY_13807-1</name>
    <name evidence="1" type="synonym">RvY_13807.1</name>
    <name evidence="1" type="ORF">RvY_13807</name>
</gene>
<dbReference type="Proteomes" id="UP000186922">
    <property type="component" value="Unassembled WGS sequence"/>
</dbReference>
<proteinExistence type="predicted"/>
<evidence type="ECO:0000313" key="1">
    <source>
        <dbReference type="EMBL" id="GAV03378.1"/>
    </source>
</evidence>
<evidence type="ECO:0000313" key="2">
    <source>
        <dbReference type="Proteomes" id="UP000186922"/>
    </source>
</evidence>
<name>A0A1D1VUE4_RAMVA</name>
<keyword evidence="2" id="KW-1185">Reference proteome</keyword>
<dbReference type="EMBL" id="BDGG01000009">
    <property type="protein sequence ID" value="GAV03378.1"/>
    <property type="molecule type" value="Genomic_DNA"/>
</dbReference>